<dbReference type="PRINTS" id="PR01975">
    <property type="entry name" value="TNFACTORR11B"/>
</dbReference>
<feature type="domain" description="TNFR-Cys" evidence="9">
    <location>
        <begin position="82"/>
        <end position="123"/>
    </location>
</feature>
<dbReference type="EMBL" id="MZ643949">
    <property type="protein sequence ID" value="UXX62615.1"/>
    <property type="molecule type" value="mRNA"/>
</dbReference>
<keyword evidence="2" id="KW-0964">Secreted</keyword>
<dbReference type="AlphaFoldDB" id="A0A977XX03"/>
<dbReference type="GO" id="GO:0006915">
    <property type="term" value="P:apoptotic process"/>
    <property type="evidence" value="ECO:0007669"/>
    <property type="project" value="UniProtKB-KW"/>
</dbReference>
<evidence type="ECO:0000256" key="8">
    <source>
        <dbReference type="PROSITE-ProRule" id="PRU00206"/>
    </source>
</evidence>
<dbReference type="PANTHER" id="PTHR23097">
    <property type="entry name" value="TUMOR NECROSIS FACTOR RECEPTOR SUPERFAMILY MEMBER"/>
    <property type="match status" value="1"/>
</dbReference>
<dbReference type="SMART" id="SM00208">
    <property type="entry name" value="TNFR"/>
    <property type="match status" value="4"/>
</dbReference>
<dbReference type="SUPFAM" id="SSF57586">
    <property type="entry name" value="TNF receptor-like"/>
    <property type="match status" value="2"/>
</dbReference>
<evidence type="ECO:0000256" key="2">
    <source>
        <dbReference type="ARBA" id="ARBA00022525"/>
    </source>
</evidence>
<evidence type="ECO:0000256" key="1">
    <source>
        <dbReference type="ARBA" id="ARBA00004613"/>
    </source>
</evidence>
<feature type="repeat" description="TNFR-Cys" evidence="8">
    <location>
        <begin position="124"/>
        <end position="160"/>
    </location>
</feature>
<evidence type="ECO:0000259" key="9">
    <source>
        <dbReference type="PROSITE" id="PS50050"/>
    </source>
</evidence>
<dbReference type="InterPro" id="IPR001368">
    <property type="entry name" value="TNFR/NGFR_Cys_rich_reg"/>
</dbReference>
<dbReference type="Pfam" id="PF23630">
    <property type="entry name" value="Death_TNFRSF11B"/>
    <property type="match status" value="2"/>
</dbReference>
<dbReference type="GO" id="GO:0005576">
    <property type="term" value="C:extracellular region"/>
    <property type="evidence" value="ECO:0007669"/>
    <property type="project" value="UniProtKB-SubCell"/>
</dbReference>
<dbReference type="CDD" id="cd00185">
    <property type="entry name" value="TNFRSF"/>
    <property type="match status" value="1"/>
</dbReference>
<name>A0A977XX03_BUFGR</name>
<keyword evidence="7" id="KW-0325">Glycoprotein</keyword>
<evidence type="ECO:0000256" key="4">
    <source>
        <dbReference type="ARBA" id="ARBA00022729"/>
    </source>
</evidence>
<accession>A0A977XX03</accession>
<feature type="domain" description="TNFR-Cys" evidence="9">
    <location>
        <begin position="124"/>
        <end position="160"/>
    </location>
</feature>
<feature type="disulfide bond" evidence="8">
    <location>
        <begin position="105"/>
        <end position="123"/>
    </location>
</feature>
<dbReference type="PANTHER" id="PTHR23097:SF90">
    <property type="entry name" value="TUMOR NECROSIS FACTOR RECEPTOR SUPERFAMILY MEMBER 11B"/>
    <property type="match status" value="1"/>
</dbReference>
<dbReference type="PROSITE" id="PS50050">
    <property type="entry name" value="TNFR_NGFR_2"/>
    <property type="match status" value="2"/>
</dbReference>
<keyword evidence="3" id="KW-0053">Apoptosis</keyword>
<evidence type="ECO:0000256" key="6">
    <source>
        <dbReference type="ARBA" id="ARBA00023157"/>
    </source>
</evidence>
<protein>
    <submittedName>
        <fullName evidence="10">TNFRSF11b</fullName>
    </submittedName>
</protein>
<dbReference type="InterPro" id="IPR057633">
    <property type="entry name" value="Death_TNF11B"/>
</dbReference>
<evidence type="ECO:0000256" key="3">
    <source>
        <dbReference type="ARBA" id="ARBA00022703"/>
    </source>
</evidence>
<proteinExistence type="evidence at transcript level"/>
<organism evidence="10">
    <name type="scientific">Bufo gargarizans</name>
    <name type="common">Asian toad</name>
    <name type="synonym">Bufo bufo gargarizans</name>
    <dbReference type="NCBI Taxonomy" id="30331"/>
    <lineage>
        <taxon>Eukaryota</taxon>
        <taxon>Metazoa</taxon>
        <taxon>Chordata</taxon>
        <taxon>Craniata</taxon>
        <taxon>Vertebrata</taxon>
        <taxon>Euteleostomi</taxon>
        <taxon>Amphibia</taxon>
        <taxon>Batrachia</taxon>
        <taxon>Anura</taxon>
        <taxon>Neobatrachia</taxon>
        <taxon>Hyloidea</taxon>
        <taxon>Bufonidae</taxon>
        <taxon>Bufo</taxon>
    </lineage>
</organism>
<evidence type="ECO:0000256" key="5">
    <source>
        <dbReference type="ARBA" id="ARBA00022737"/>
    </source>
</evidence>
<sequence length="410" mass="46970">MLVIVFACRPFPEAEVWRQTTMYKLISSTLLVVFHVGFTAGNSLKYTHYDPYTLLELQCDQCPPGTFVTYDCTAEKRTECAPCPYNHFTSEWHSHKDCQYCSAVCKELQLAKRECNSTSNRICECMDGFFLDVEFCSPHKECPPGYGVLQQGTPNSDTICGECPRGMFSNVTSSTAPCQRQTDCKKLGRKMLHKGSSTHDTVCKEKSPLLCEMDVTLCEEALFRYPAPPENWIMTLIQILSNTAVTSQQINKIQETQNSLEQPFYLFKLYKSQSKADDSITPLIKDLKECEKGVFNLLGSLNLTRKNVMTLMRSLPGKHVRQEDIEKTLKTCERPKHLMKLLSLWRNKNKGNTIEGLRQLKMAQLPKMIRKRMKKLEQFLTGDSMYSLYQKIILEINGNRTQPVKLETLL</sequence>
<keyword evidence="4" id="KW-0732">Signal</keyword>
<feature type="disulfide bond" evidence="8">
    <location>
        <begin position="142"/>
        <end position="160"/>
    </location>
</feature>
<evidence type="ECO:0000256" key="7">
    <source>
        <dbReference type="ARBA" id="ARBA00023180"/>
    </source>
</evidence>
<feature type="disulfide bond" evidence="8">
    <location>
        <begin position="83"/>
        <end position="98"/>
    </location>
</feature>
<comment type="subcellular location">
    <subcellularLocation>
        <location evidence="1">Secreted</location>
    </subcellularLocation>
</comment>
<dbReference type="Pfam" id="PF00020">
    <property type="entry name" value="TNFR_c6"/>
    <property type="match status" value="3"/>
</dbReference>
<comment type="caution">
    <text evidence="8">Lacks conserved residue(s) required for the propagation of feature annotation.</text>
</comment>
<feature type="repeat" description="TNFR-Cys" evidence="8">
    <location>
        <begin position="82"/>
        <end position="123"/>
    </location>
</feature>
<keyword evidence="5" id="KW-0677">Repeat</keyword>
<evidence type="ECO:0000313" key="10">
    <source>
        <dbReference type="EMBL" id="UXX62615.1"/>
    </source>
</evidence>
<dbReference type="InterPro" id="IPR052459">
    <property type="entry name" value="TNFRSF_decoy_receptor"/>
</dbReference>
<reference evidence="10" key="1">
    <citation type="submission" date="2021-07" db="EMBL/GenBank/DDBJ databases">
        <authorList>
            <person name="Huang X."/>
        </authorList>
    </citation>
    <scope>NUCLEOTIDE SEQUENCE</scope>
</reference>
<dbReference type="InterPro" id="IPR017371">
    <property type="entry name" value="TNFR_11B"/>
</dbReference>
<keyword evidence="6 8" id="KW-1015">Disulfide bond</keyword>
<dbReference type="Gene3D" id="2.10.50.10">
    <property type="entry name" value="Tumor Necrosis Factor Receptor, subunit A, domain 2"/>
    <property type="match status" value="3"/>
</dbReference>